<comment type="caution">
    <text evidence="2">The sequence shown here is derived from an EMBL/GenBank/DDBJ whole genome shotgun (WGS) entry which is preliminary data.</text>
</comment>
<accession>A0A1S8N661</accession>
<dbReference type="GO" id="GO:0000175">
    <property type="term" value="F:3'-5'-RNA exonuclease activity"/>
    <property type="evidence" value="ECO:0007669"/>
    <property type="project" value="InterPro"/>
</dbReference>
<organism evidence="2 3">
    <name type="scientific">Clostridium saccharobutylicum</name>
    <dbReference type="NCBI Taxonomy" id="169679"/>
    <lineage>
        <taxon>Bacteria</taxon>
        <taxon>Bacillati</taxon>
        <taxon>Bacillota</taxon>
        <taxon>Clostridia</taxon>
        <taxon>Eubacteriales</taxon>
        <taxon>Clostridiaceae</taxon>
        <taxon>Clostridium</taxon>
    </lineage>
</organism>
<evidence type="ECO:0000313" key="3">
    <source>
        <dbReference type="Proteomes" id="UP000191154"/>
    </source>
</evidence>
<feature type="domain" description="Exonuclease" evidence="1">
    <location>
        <begin position="2"/>
        <end position="195"/>
    </location>
</feature>
<dbReference type="InterPro" id="IPR047201">
    <property type="entry name" value="ERI-1_3'hExo-like"/>
</dbReference>
<evidence type="ECO:0000313" key="2">
    <source>
        <dbReference type="EMBL" id="OOM11915.1"/>
    </source>
</evidence>
<name>A0A1S8N661_CLOSA</name>
<evidence type="ECO:0000259" key="1">
    <source>
        <dbReference type="SMART" id="SM00479"/>
    </source>
</evidence>
<dbReference type="Proteomes" id="UP000191154">
    <property type="component" value="Unassembled WGS sequence"/>
</dbReference>
<protein>
    <submittedName>
        <fullName evidence="2">Sporulation inhibitor KapD</fullName>
    </submittedName>
</protein>
<dbReference type="AlphaFoldDB" id="A0A1S8N661"/>
<dbReference type="EMBL" id="LZYZ01000004">
    <property type="protein sequence ID" value="OOM11915.1"/>
    <property type="molecule type" value="Genomic_DNA"/>
</dbReference>
<dbReference type="STRING" id="169679.CSACC_05950"/>
<gene>
    <name evidence="2" type="ORF">CLOSAC_23420</name>
</gene>
<dbReference type="InterPro" id="IPR012337">
    <property type="entry name" value="RNaseH-like_sf"/>
</dbReference>
<proteinExistence type="predicted"/>
<reference evidence="2 3" key="1">
    <citation type="submission" date="2016-05" db="EMBL/GenBank/DDBJ databases">
        <title>Microbial solvent formation.</title>
        <authorList>
            <person name="Poehlein A."/>
            <person name="Montoya Solano J.D."/>
            <person name="Flitsch S."/>
            <person name="Krabben P."/>
            <person name="Duerre P."/>
            <person name="Daniel R."/>
        </authorList>
    </citation>
    <scope>NUCLEOTIDE SEQUENCE [LARGE SCALE GENOMIC DNA]</scope>
    <source>
        <strain evidence="2 3">L1-8</strain>
    </source>
</reference>
<dbReference type="GO" id="GO:0003676">
    <property type="term" value="F:nucleic acid binding"/>
    <property type="evidence" value="ECO:0007669"/>
    <property type="project" value="InterPro"/>
</dbReference>
<dbReference type="InterPro" id="IPR036397">
    <property type="entry name" value="RNaseH_sf"/>
</dbReference>
<dbReference type="RefSeq" id="WP_077865588.1">
    <property type="nucleotide sequence ID" value="NZ_LZYZ01000004.1"/>
</dbReference>
<dbReference type="SMART" id="SM00479">
    <property type="entry name" value="EXOIII"/>
    <property type="match status" value="1"/>
</dbReference>
<sequence>MGYIIIDLEFNNLKNITKYDEKFFEKYGMFDSIDLENEIIEIGAVKVDKYMKCVNEMREYIKPSIFPVINPIVTDITKINMDILQKKGISFKEAMNKLKNMFEEGDVLCSWAKDDVAELIINANHHKYMDLDWLSGYLDIQEYATKILGHKKALGLKPALDELKIKVDNNKLHDALNDAAYTVEVFRRIYNSRVIKNYIVNDIYNMPAINVSAAQGMVIDEEKLKLKCPKCGKRVVLDTSINLLNWRFAAVGTCHKCKSNVLCEIMIKKTLGGEVVYDEFNSILRNESYLNYIYKFDNLSHKTN</sequence>
<dbReference type="InterPro" id="IPR013520">
    <property type="entry name" value="Ribonucl_H"/>
</dbReference>
<dbReference type="Pfam" id="PF00929">
    <property type="entry name" value="RNase_T"/>
    <property type="match status" value="1"/>
</dbReference>
<dbReference type="Gene3D" id="3.30.420.10">
    <property type="entry name" value="Ribonuclease H-like superfamily/Ribonuclease H"/>
    <property type="match status" value="1"/>
</dbReference>
<dbReference type="SUPFAM" id="SSF53098">
    <property type="entry name" value="Ribonuclease H-like"/>
    <property type="match status" value="1"/>
</dbReference>
<dbReference type="CDD" id="cd06133">
    <property type="entry name" value="ERI-1_3'hExo_like"/>
    <property type="match status" value="1"/>
</dbReference>